<evidence type="ECO:0000259" key="5">
    <source>
        <dbReference type="PROSITE" id="PS51746"/>
    </source>
</evidence>
<dbReference type="Pfam" id="PF00481">
    <property type="entry name" value="PP2C"/>
    <property type="match status" value="1"/>
</dbReference>
<accession>A0A6A4I4G4</accession>
<reference evidence="6" key="1">
    <citation type="journal article" date="2019" name="Environ. Microbiol.">
        <title>Fungal ecological strategies reflected in gene transcription - a case study of two litter decomposers.</title>
        <authorList>
            <person name="Barbi F."/>
            <person name="Kohler A."/>
            <person name="Barry K."/>
            <person name="Baskaran P."/>
            <person name="Daum C."/>
            <person name="Fauchery L."/>
            <person name="Ihrmark K."/>
            <person name="Kuo A."/>
            <person name="LaButti K."/>
            <person name="Lipzen A."/>
            <person name="Morin E."/>
            <person name="Grigoriev I.V."/>
            <person name="Henrissat B."/>
            <person name="Lindahl B."/>
            <person name="Martin F."/>
        </authorList>
    </citation>
    <scope>NUCLEOTIDE SEQUENCE</scope>
    <source>
        <strain evidence="6">JB14</strain>
    </source>
</reference>
<dbReference type="AlphaFoldDB" id="A0A6A4I4G4"/>
<keyword evidence="7" id="KW-1185">Reference proteome</keyword>
<dbReference type="PANTHER" id="PTHR13832:SF792">
    <property type="entry name" value="GM14286P"/>
    <property type="match status" value="1"/>
</dbReference>
<dbReference type="CDD" id="cd00143">
    <property type="entry name" value="PP2Cc"/>
    <property type="match status" value="1"/>
</dbReference>
<dbReference type="Proteomes" id="UP000799118">
    <property type="component" value="Unassembled WGS sequence"/>
</dbReference>
<organism evidence="6 7">
    <name type="scientific">Gymnopus androsaceus JB14</name>
    <dbReference type="NCBI Taxonomy" id="1447944"/>
    <lineage>
        <taxon>Eukaryota</taxon>
        <taxon>Fungi</taxon>
        <taxon>Dikarya</taxon>
        <taxon>Basidiomycota</taxon>
        <taxon>Agaricomycotina</taxon>
        <taxon>Agaricomycetes</taxon>
        <taxon>Agaricomycetidae</taxon>
        <taxon>Agaricales</taxon>
        <taxon>Marasmiineae</taxon>
        <taxon>Omphalotaceae</taxon>
        <taxon>Gymnopus</taxon>
    </lineage>
</organism>
<proteinExistence type="inferred from homology"/>
<gene>
    <name evidence="6" type="ORF">BT96DRAFT_916883</name>
</gene>
<dbReference type="EMBL" id="ML769417">
    <property type="protein sequence ID" value="KAE9404318.1"/>
    <property type="molecule type" value="Genomic_DNA"/>
</dbReference>
<feature type="domain" description="PPM-type phosphatase" evidence="5">
    <location>
        <begin position="29"/>
        <end position="428"/>
    </location>
</feature>
<evidence type="ECO:0000256" key="1">
    <source>
        <dbReference type="ARBA" id="ARBA00022723"/>
    </source>
</evidence>
<evidence type="ECO:0000313" key="6">
    <source>
        <dbReference type="EMBL" id="KAE9404318.1"/>
    </source>
</evidence>
<sequence>MSSFAHINSTSVAHSFLKKCTFSNSTSDGARNSQIQYAQFRGTPNEDRFAISEEWELGSHVWQFLAVFDGHGGPTNAEYLANNFPSHIRQSMERVFSETRTQQQQPDIVNNVFTEKAVSDFLKRQVREFDDGLGNAVKALCPNPAGNISDKEARELYRVHKEVITRARCGSTMASVLIDKSENRMWVCGVGDSSVVLSCKNSTDSKRKSVLLNTHHTGHTPQEYHRVTLEHPSHERGNIWLDEEERIFGTLSMTRSFGDFMYKLPPFFTAKLFCLVPSTAMKSVESVLKYNRTPPYVIADPFVRFVDLAGLVSKDENPMVVIYTDGLEALAYKLSTLLLKGTESSAPSPVDVVGAFLGQPLHPLTWAPSKDYTDALPGNNEAFALMYNLFTKAIPDKLGAHLMANGNDSDKRAEDLYIDDVTVLVFRPFPTSNV</sequence>
<dbReference type="InterPro" id="IPR000222">
    <property type="entry name" value="PP2C_BS"/>
</dbReference>
<protein>
    <submittedName>
        <fullName evidence="6">Protein serine/threonine phosphatase 2C</fullName>
    </submittedName>
</protein>
<dbReference type="OrthoDB" id="420076at2759"/>
<dbReference type="GO" id="GO:0046872">
    <property type="term" value="F:metal ion binding"/>
    <property type="evidence" value="ECO:0007669"/>
    <property type="project" value="UniProtKB-KW"/>
</dbReference>
<keyword evidence="3 4" id="KW-0904">Protein phosphatase</keyword>
<evidence type="ECO:0000256" key="3">
    <source>
        <dbReference type="ARBA" id="ARBA00022912"/>
    </source>
</evidence>
<dbReference type="GO" id="GO:0004722">
    <property type="term" value="F:protein serine/threonine phosphatase activity"/>
    <property type="evidence" value="ECO:0007669"/>
    <property type="project" value="InterPro"/>
</dbReference>
<evidence type="ECO:0000256" key="4">
    <source>
        <dbReference type="RuleBase" id="RU003465"/>
    </source>
</evidence>
<keyword evidence="2 4" id="KW-0378">Hydrolase</keyword>
<dbReference type="InterPro" id="IPR036457">
    <property type="entry name" value="PPM-type-like_dom_sf"/>
</dbReference>
<dbReference type="PROSITE" id="PS51746">
    <property type="entry name" value="PPM_2"/>
    <property type="match status" value="1"/>
</dbReference>
<evidence type="ECO:0000256" key="2">
    <source>
        <dbReference type="ARBA" id="ARBA00022801"/>
    </source>
</evidence>
<dbReference type="PANTHER" id="PTHR13832">
    <property type="entry name" value="PROTEIN PHOSPHATASE 2C"/>
    <property type="match status" value="1"/>
</dbReference>
<dbReference type="Gene3D" id="3.60.40.10">
    <property type="entry name" value="PPM-type phosphatase domain"/>
    <property type="match status" value="1"/>
</dbReference>
<name>A0A6A4I4G4_9AGAR</name>
<comment type="similarity">
    <text evidence="4">Belongs to the PP2C family.</text>
</comment>
<evidence type="ECO:0000313" key="7">
    <source>
        <dbReference type="Proteomes" id="UP000799118"/>
    </source>
</evidence>
<dbReference type="InterPro" id="IPR015655">
    <property type="entry name" value="PP2C"/>
</dbReference>
<dbReference type="SUPFAM" id="SSF81606">
    <property type="entry name" value="PP2C-like"/>
    <property type="match status" value="1"/>
</dbReference>
<keyword evidence="1" id="KW-0479">Metal-binding</keyword>
<dbReference type="InterPro" id="IPR001932">
    <property type="entry name" value="PPM-type_phosphatase-like_dom"/>
</dbReference>
<dbReference type="SMART" id="SM00332">
    <property type="entry name" value="PP2Cc"/>
    <property type="match status" value="1"/>
</dbReference>
<dbReference type="PROSITE" id="PS01032">
    <property type="entry name" value="PPM_1"/>
    <property type="match status" value="1"/>
</dbReference>